<name>A0A8X6L1N7_TRICU</name>
<evidence type="ECO:0000313" key="1">
    <source>
        <dbReference type="EMBL" id="GFQ92211.1"/>
    </source>
</evidence>
<keyword evidence="2" id="KW-1185">Reference proteome</keyword>
<sequence length="211" mass="24847">MNIIFCPSLQLLAQVRIALKLLYKFQFQIVRTDFQGAFGGMGRFYRESIHRMVRLIRAPDFIRRSIAGIVLALATEVAKWYDCHKDLLPLANIDNWSKICWYSHGTIDFFATAQAFLQDDNLNPRQRFVLSCKYYLEDYVQMLWNDLPEDDLMFIMSNTGLTCDLRFWLDALQSSNTLDWTQITRKVESGNYIYYLTNYIYTLLVSLLEII</sequence>
<dbReference type="OrthoDB" id="6407690at2759"/>
<evidence type="ECO:0000313" key="2">
    <source>
        <dbReference type="Proteomes" id="UP000887116"/>
    </source>
</evidence>
<comment type="caution">
    <text evidence="1">The sequence shown here is derived from an EMBL/GenBank/DDBJ whole genome shotgun (WGS) entry which is preliminary data.</text>
</comment>
<protein>
    <submittedName>
        <fullName evidence="1">Uncharacterized protein</fullName>
    </submittedName>
</protein>
<dbReference type="EMBL" id="BMAO01013994">
    <property type="protein sequence ID" value="GFQ92211.1"/>
    <property type="molecule type" value="Genomic_DNA"/>
</dbReference>
<reference evidence="1" key="1">
    <citation type="submission" date="2020-07" db="EMBL/GenBank/DDBJ databases">
        <title>Multicomponent nature underlies the extraordinary mechanical properties of spider dragline silk.</title>
        <authorList>
            <person name="Kono N."/>
            <person name="Nakamura H."/>
            <person name="Mori M."/>
            <person name="Yoshida Y."/>
            <person name="Ohtoshi R."/>
            <person name="Malay A.D."/>
            <person name="Moran D.A.P."/>
            <person name="Tomita M."/>
            <person name="Numata K."/>
            <person name="Arakawa K."/>
        </authorList>
    </citation>
    <scope>NUCLEOTIDE SEQUENCE</scope>
</reference>
<dbReference type="Proteomes" id="UP000887116">
    <property type="component" value="Unassembled WGS sequence"/>
</dbReference>
<dbReference type="AlphaFoldDB" id="A0A8X6L1N7"/>
<gene>
    <name evidence="1" type="primary">NCL1_38110</name>
    <name evidence="1" type="ORF">TNCT_211</name>
</gene>
<organism evidence="1 2">
    <name type="scientific">Trichonephila clavata</name>
    <name type="common">Joro spider</name>
    <name type="synonym">Nephila clavata</name>
    <dbReference type="NCBI Taxonomy" id="2740835"/>
    <lineage>
        <taxon>Eukaryota</taxon>
        <taxon>Metazoa</taxon>
        <taxon>Ecdysozoa</taxon>
        <taxon>Arthropoda</taxon>
        <taxon>Chelicerata</taxon>
        <taxon>Arachnida</taxon>
        <taxon>Araneae</taxon>
        <taxon>Araneomorphae</taxon>
        <taxon>Entelegynae</taxon>
        <taxon>Araneoidea</taxon>
        <taxon>Nephilidae</taxon>
        <taxon>Trichonephila</taxon>
    </lineage>
</organism>
<accession>A0A8X6L1N7</accession>
<proteinExistence type="predicted"/>